<dbReference type="HOGENOM" id="CLU_129168_2_1_0"/>
<dbReference type="NCBIfam" id="NF033537">
    <property type="entry name" value="lasso_biosyn_B2"/>
    <property type="match status" value="1"/>
</dbReference>
<reference evidence="2 3" key="1">
    <citation type="journal article" date="2012" name="Stand. Genomic Sci.">
        <title>Complete genome sequence of Terriglobus saanensis type strain SP1PR4(T), an Acidobacteria from tundra soil.</title>
        <authorList>
            <person name="Rawat S.R."/>
            <person name="Mannisto M.K."/>
            <person name="Starovoytov V."/>
            <person name="Goodwin L."/>
            <person name="Nolan M."/>
            <person name="Hauser L."/>
            <person name="Land M."/>
            <person name="Davenport K.W."/>
            <person name="Woyke T."/>
            <person name="Haggblom M.M."/>
        </authorList>
    </citation>
    <scope>NUCLEOTIDE SEQUENCE</scope>
    <source>
        <strain evidence="3">ATCC BAA-1853 / DSM 23119 / SP1PR4</strain>
    </source>
</reference>
<feature type="domain" description="Microcin J25-processing protein McjB C-terminal" evidence="1">
    <location>
        <begin position="37"/>
        <end position="122"/>
    </location>
</feature>
<sequence>MIAEATYQLLRASWKLRLPFDRSAKDLARPLLQANRFRDEARTALDVRGALASVDRNLPHQWTCLEKAMAARGMLRQRHIASTLVLSVAPSEGVTIKAHAWLEAGGVIVTGRREKERYVPIYSFNNAVVQPPGDAPPCSQ</sequence>
<accession>E8UZV8</accession>
<dbReference type="InterPro" id="IPR053521">
    <property type="entry name" value="McjB-like"/>
</dbReference>
<name>E8UZV8_TERSS</name>
<protein>
    <recommendedName>
        <fullName evidence="1">Microcin J25-processing protein McjB C-terminal domain-containing protein</fullName>
    </recommendedName>
</protein>
<organism evidence="2 3">
    <name type="scientific">Terriglobus saanensis (strain ATCC BAA-1853 / DSM 23119 / SP1PR4)</name>
    <dbReference type="NCBI Taxonomy" id="401053"/>
    <lineage>
        <taxon>Bacteria</taxon>
        <taxon>Pseudomonadati</taxon>
        <taxon>Acidobacteriota</taxon>
        <taxon>Terriglobia</taxon>
        <taxon>Terriglobales</taxon>
        <taxon>Acidobacteriaceae</taxon>
        <taxon>Terriglobus</taxon>
    </lineage>
</organism>
<dbReference type="Proteomes" id="UP000006844">
    <property type="component" value="Chromosome"/>
</dbReference>
<gene>
    <name evidence="2" type="ordered locus">AciPR4_0197</name>
</gene>
<evidence type="ECO:0000313" key="3">
    <source>
        <dbReference type="Proteomes" id="UP000006844"/>
    </source>
</evidence>
<dbReference type="AlphaFoldDB" id="E8UZV8"/>
<dbReference type="KEGG" id="tsa:AciPR4_0197"/>
<dbReference type="STRING" id="401053.AciPR4_0197"/>
<dbReference type="Pfam" id="PF13471">
    <property type="entry name" value="Transglut_core3"/>
    <property type="match status" value="1"/>
</dbReference>
<evidence type="ECO:0000313" key="2">
    <source>
        <dbReference type="EMBL" id="ADV81035.1"/>
    </source>
</evidence>
<dbReference type="InterPro" id="IPR032708">
    <property type="entry name" value="McjB_C"/>
</dbReference>
<dbReference type="EMBL" id="CP002467">
    <property type="protein sequence ID" value="ADV81035.1"/>
    <property type="molecule type" value="Genomic_DNA"/>
</dbReference>
<keyword evidence="3" id="KW-1185">Reference proteome</keyword>
<proteinExistence type="predicted"/>
<evidence type="ECO:0000259" key="1">
    <source>
        <dbReference type="Pfam" id="PF13471"/>
    </source>
</evidence>